<feature type="transmembrane region" description="Helical" evidence="1">
    <location>
        <begin position="85"/>
        <end position="106"/>
    </location>
</feature>
<evidence type="ECO:0000256" key="1">
    <source>
        <dbReference type="SAM" id="Phobius"/>
    </source>
</evidence>
<feature type="transmembrane region" description="Helical" evidence="1">
    <location>
        <begin position="52"/>
        <end position="73"/>
    </location>
</feature>
<dbReference type="InterPro" id="IPR025962">
    <property type="entry name" value="SdpI/YhfL"/>
</dbReference>
<dbReference type="EMBL" id="CP061539">
    <property type="protein sequence ID" value="QNV36979.1"/>
    <property type="molecule type" value="Genomic_DNA"/>
</dbReference>
<sequence>MISLIALVIAAITFAVLLAMIKAGNLTRNGLVGVRTSATMESDAAWQAGHRAAVPALSLGLMIFIVGTVAVLLTNHLYGDDMASLAGILALLAGVLPVLIATFTSVKRAAQRAHNEL</sequence>
<evidence type="ECO:0000313" key="2">
    <source>
        <dbReference type="EMBL" id="QNV36979.1"/>
    </source>
</evidence>
<keyword evidence="3" id="KW-1185">Reference proteome</keyword>
<keyword evidence="1" id="KW-0812">Transmembrane</keyword>
<gene>
    <name evidence="2" type="ORF">IDM49_06800</name>
</gene>
<dbReference type="KEGG" id="rter:IDM49_06800"/>
<dbReference type="AlphaFoldDB" id="A0A7H2BBD3"/>
<dbReference type="GeneID" id="96623942"/>
<reference evidence="2 3" key="1">
    <citation type="submission" date="2020-09" db="EMBL/GenBank/DDBJ databases">
        <title>Investigation of environmental microbes.</title>
        <authorList>
            <person name="Ou Y."/>
            <person name="Kang Q."/>
        </authorList>
    </citation>
    <scope>NUCLEOTIDE SEQUENCE [LARGE SCALE GENOMIC DNA]</scope>
    <source>
        <strain evidence="2 3">KJZ-14</strain>
    </source>
</reference>
<dbReference type="RefSeq" id="WP_190723970.1">
    <property type="nucleotide sequence ID" value="NZ_CP061539.1"/>
</dbReference>
<organism evidence="2 3">
    <name type="scientific">Rothia terrae</name>
    <dbReference type="NCBI Taxonomy" id="396015"/>
    <lineage>
        <taxon>Bacteria</taxon>
        <taxon>Bacillati</taxon>
        <taxon>Actinomycetota</taxon>
        <taxon>Actinomycetes</taxon>
        <taxon>Micrococcales</taxon>
        <taxon>Micrococcaceae</taxon>
        <taxon>Rothia</taxon>
    </lineage>
</organism>
<dbReference type="Pfam" id="PF13630">
    <property type="entry name" value="SdpI"/>
    <property type="match status" value="1"/>
</dbReference>
<keyword evidence="1" id="KW-1133">Transmembrane helix</keyword>
<dbReference type="Proteomes" id="UP000516404">
    <property type="component" value="Chromosome"/>
</dbReference>
<name>A0A7H2BBD3_9MICC</name>
<evidence type="ECO:0000313" key="3">
    <source>
        <dbReference type="Proteomes" id="UP000516404"/>
    </source>
</evidence>
<protein>
    <submittedName>
        <fullName evidence="2">SdpI family protein</fullName>
    </submittedName>
</protein>
<accession>A0A7H2BBD3</accession>
<proteinExistence type="predicted"/>
<keyword evidence="1" id="KW-0472">Membrane</keyword>